<dbReference type="PANTHER" id="PTHR30627">
    <property type="entry name" value="PEPTIDOGLYCAN D,D-TRANSPEPTIDASE"/>
    <property type="match status" value="1"/>
</dbReference>
<keyword evidence="9" id="KW-0133">Cell shape</keyword>
<feature type="domain" description="Penicillin-binding protein dimerisation" evidence="17">
    <location>
        <begin position="52"/>
        <end position="263"/>
    </location>
</feature>
<dbReference type="InterPro" id="IPR050515">
    <property type="entry name" value="Beta-lactam/transpept"/>
</dbReference>
<evidence type="ECO:0000256" key="9">
    <source>
        <dbReference type="ARBA" id="ARBA00022960"/>
    </source>
</evidence>
<evidence type="ECO:0000256" key="3">
    <source>
        <dbReference type="ARBA" id="ARBA00022475"/>
    </source>
</evidence>
<keyword evidence="6" id="KW-0645">Protease</keyword>
<keyword evidence="8 18" id="KW-0378">Hydrolase</keyword>
<dbReference type="InterPro" id="IPR036138">
    <property type="entry name" value="PBP_dimer_sf"/>
</dbReference>
<keyword evidence="5 18" id="KW-0121">Carboxypeptidase</keyword>
<feature type="transmembrane region" description="Helical" evidence="15">
    <location>
        <begin position="7"/>
        <end position="28"/>
    </location>
</feature>
<evidence type="ECO:0000256" key="1">
    <source>
        <dbReference type="ARBA" id="ARBA00004167"/>
    </source>
</evidence>
<feature type="compositionally biased region" description="Low complexity" evidence="14">
    <location>
        <begin position="711"/>
        <end position="721"/>
    </location>
</feature>
<protein>
    <submittedName>
        <fullName evidence="18">Penicillin-binding protein 2</fullName>
        <ecNumber evidence="18">3.4.16.4</ecNumber>
    </submittedName>
</protein>
<dbReference type="InterPro" id="IPR012338">
    <property type="entry name" value="Beta-lactam/transpept-like"/>
</dbReference>
<evidence type="ECO:0000256" key="8">
    <source>
        <dbReference type="ARBA" id="ARBA00022801"/>
    </source>
</evidence>
<evidence type="ECO:0000313" key="19">
    <source>
        <dbReference type="Proteomes" id="UP001596052"/>
    </source>
</evidence>
<feature type="domain" description="Penicillin-binding protein transpeptidase" evidence="16">
    <location>
        <begin position="300"/>
        <end position="633"/>
    </location>
</feature>
<comment type="subcellular location">
    <subcellularLocation>
        <location evidence="2">Cell membrane</location>
    </subcellularLocation>
    <subcellularLocation>
        <location evidence="1">Membrane</location>
        <topology evidence="1">Single-pass membrane protein</topology>
    </subcellularLocation>
</comment>
<dbReference type="GO" id="GO:0009002">
    <property type="term" value="F:serine-type D-Ala-D-Ala carboxypeptidase activity"/>
    <property type="evidence" value="ECO:0007669"/>
    <property type="project" value="UniProtKB-EC"/>
</dbReference>
<evidence type="ECO:0000256" key="14">
    <source>
        <dbReference type="SAM" id="MobiDB-lite"/>
    </source>
</evidence>
<keyword evidence="12 15" id="KW-0472">Membrane</keyword>
<dbReference type="PANTHER" id="PTHR30627:SF2">
    <property type="entry name" value="PEPTIDOGLYCAN D,D-TRANSPEPTIDASE MRDA"/>
    <property type="match status" value="1"/>
</dbReference>
<evidence type="ECO:0000256" key="12">
    <source>
        <dbReference type="ARBA" id="ARBA00023136"/>
    </source>
</evidence>
<gene>
    <name evidence="18" type="primary">mrdA</name>
    <name evidence="18" type="ORF">ACFQDI_17515</name>
</gene>
<comment type="caution">
    <text evidence="18">The sequence shown here is derived from an EMBL/GenBank/DDBJ whole genome shotgun (WGS) entry which is preliminary data.</text>
</comment>
<dbReference type="EC" id="3.4.16.4" evidence="18"/>
<evidence type="ECO:0000256" key="10">
    <source>
        <dbReference type="ARBA" id="ARBA00022984"/>
    </source>
</evidence>
<evidence type="ECO:0000259" key="17">
    <source>
        <dbReference type="Pfam" id="PF03717"/>
    </source>
</evidence>
<dbReference type="InterPro" id="IPR001460">
    <property type="entry name" value="PCN-bd_Tpept"/>
</dbReference>
<evidence type="ECO:0000256" key="5">
    <source>
        <dbReference type="ARBA" id="ARBA00022645"/>
    </source>
</evidence>
<evidence type="ECO:0000256" key="6">
    <source>
        <dbReference type="ARBA" id="ARBA00022670"/>
    </source>
</evidence>
<name>A0ABW0KV98_9BACT</name>
<keyword evidence="3" id="KW-1003">Cell membrane</keyword>
<dbReference type="SUPFAM" id="SSF56601">
    <property type="entry name" value="beta-lactamase/transpeptidase-like"/>
    <property type="match status" value="1"/>
</dbReference>
<organism evidence="18 19">
    <name type="scientific">Prosthecobacter fluviatilis</name>
    <dbReference type="NCBI Taxonomy" id="445931"/>
    <lineage>
        <taxon>Bacteria</taxon>
        <taxon>Pseudomonadati</taxon>
        <taxon>Verrucomicrobiota</taxon>
        <taxon>Verrucomicrobiia</taxon>
        <taxon>Verrucomicrobiales</taxon>
        <taxon>Verrucomicrobiaceae</taxon>
        <taxon>Prosthecobacter</taxon>
    </lineage>
</organism>
<evidence type="ECO:0000259" key="16">
    <source>
        <dbReference type="Pfam" id="PF00905"/>
    </source>
</evidence>
<keyword evidence="4" id="KW-0997">Cell inner membrane</keyword>
<keyword evidence="19" id="KW-1185">Reference proteome</keyword>
<dbReference type="Pfam" id="PF03717">
    <property type="entry name" value="PBP_dimer"/>
    <property type="match status" value="1"/>
</dbReference>
<dbReference type="Gene3D" id="3.90.1310.10">
    <property type="entry name" value="Penicillin-binding protein 2a (Domain 2)"/>
    <property type="match status" value="1"/>
</dbReference>
<dbReference type="InterPro" id="IPR005311">
    <property type="entry name" value="PBP_dimer"/>
</dbReference>
<accession>A0ABW0KV98</accession>
<dbReference type="Pfam" id="PF00905">
    <property type="entry name" value="Transpeptidase"/>
    <property type="match status" value="1"/>
</dbReference>
<evidence type="ECO:0000256" key="13">
    <source>
        <dbReference type="ARBA" id="ARBA00023316"/>
    </source>
</evidence>
<reference evidence="19" key="1">
    <citation type="journal article" date="2019" name="Int. J. Syst. Evol. Microbiol.">
        <title>The Global Catalogue of Microorganisms (GCM) 10K type strain sequencing project: providing services to taxonomists for standard genome sequencing and annotation.</title>
        <authorList>
            <consortium name="The Broad Institute Genomics Platform"/>
            <consortium name="The Broad Institute Genome Sequencing Center for Infectious Disease"/>
            <person name="Wu L."/>
            <person name="Ma J."/>
        </authorList>
    </citation>
    <scope>NUCLEOTIDE SEQUENCE [LARGE SCALE GENOMIC DNA]</scope>
    <source>
        <strain evidence="19">CGMCC 4.1469</strain>
    </source>
</reference>
<dbReference type="SUPFAM" id="SSF56519">
    <property type="entry name" value="Penicillin binding protein dimerisation domain"/>
    <property type="match status" value="1"/>
</dbReference>
<evidence type="ECO:0000256" key="7">
    <source>
        <dbReference type="ARBA" id="ARBA00022692"/>
    </source>
</evidence>
<keyword evidence="11 15" id="KW-1133">Transmembrane helix</keyword>
<proteinExistence type="predicted"/>
<sequence length="762" mass="83209">MVVKYRFRLYLFSLAMLCGFGLLVFRLWSLQIDRREEFAKMIPGAKKERARIPGPRGEIKDRNGVVLATNKASFEVRINLAEVVTEFKRIAKKTKAPIPEITFEIVEKGIKRKKPELDIYKVFEETITRRMMEMGVHKDYSVDSLRVHYRSFGGAVPWVYRDDLTFAEFSRIAEHNLGLPGVTVAERASRVYPLKSVACHILGYVRLPDDQRASAEDRKGWDYYVPDDFGGAGVEKSFDNYLRGKPGVRVMQRDQRGRPVGEVDEEYEEPRKGNDVYLTLDARMQIIADKALRDAKVGRGAVAVIEPSSGEVLAMVSVPSFDPNQFIPSIQQSDWDALLNNNTVPLLNRAVKGHVPGSTFKIPISFAGCLAGINMSHFNCSGSVTYGNKAMQCWIQRQSGGSHGTLGLSDAIKYSCNCFFYRYGNAAGISNITKVGKILGIGTRTGIELEDESPGILPNPDWLRANHPNERWSDGATANTSIGQGYVLASPLQMASVSATVANGGKAWSPHLLKRVMDHDRAVLDNPPSLRGDLSASVKPEQIEVIRKGMWKVVNDPSGTGKGARITGVEVAGKTGTAQNWRRDEKGVKHDDNHTWFICFAPYQNPRFAVAVLVQNGKSGGGCAAPVARRVLEQCLALDNPKFVVDVTPMEPAEGHFNHIASVQYADAAVPAEALGGDEDGDVGTGVSAPESVDADAPRVKTAPNIKPKADSAGSAGSNSGQNVPKAVPVRRVGIFNRGSSQDSKPSDPAPGGGGFLRRIFR</sequence>
<feature type="region of interest" description="Disordered" evidence="14">
    <location>
        <begin position="674"/>
        <end position="762"/>
    </location>
</feature>
<keyword evidence="10" id="KW-0573">Peptidoglycan synthesis</keyword>
<dbReference type="Gene3D" id="3.40.710.10">
    <property type="entry name" value="DD-peptidase/beta-lactamase superfamily"/>
    <property type="match status" value="1"/>
</dbReference>
<keyword evidence="7 15" id="KW-0812">Transmembrane</keyword>
<dbReference type="NCBIfam" id="TIGR03423">
    <property type="entry name" value="pbp2_mrdA"/>
    <property type="match status" value="1"/>
</dbReference>
<dbReference type="RefSeq" id="WP_377169135.1">
    <property type="nucleotide sequence ID" value="NZ_JBHSMQ010000006.1"/>
</dbReference>
<evidence type="ECO:0000256" key="11">
    <source>
        <dbReference type="ARBA" id="ARBA00022989"/>
    </source>
</evidence>
<dbReference type="InterPro" id="IPR017790">
    <property type="entry name" value="Penicillin-binding_protein_2"/>
</dbReference>
<dbReference type="EMBL" id="JBHSMQ010000006">
    <property type="protein sequence ID" value="MFC5456668.1"/>
    <property type="molecule type" value="Genomic_DNA"/>
</dbReference>
<evidence type="ECO:0000313" key="18">
    <source>
        <dbReference type="EMBL" id="MFC5456668.1"/>
    </source>
</evidence>
<evidence type="ECO:0000256" key="15">
    <source>
        <dbReference type="SAM" id="Phobius"/>
    </source>
</evidence>
<dbReference type="Proteomes" id="UP001596052">
    <property type="component" value="Unassembled WGS sequence"/>
</dbReference>
<keyword evidence="13" id="KW-0961">Cell wall biogenesis/degradation</keyword>
<evidence type="ECO:0000256" key="4">
    <source>
        <dbReference type="ARBA" id="ARBA00022519"/>
    </source>
</evidence>
<evidence type="ECO:0000256" key="2">
    <source>
        <dbReference type="ARBA" id="ARBA00004236"/>
    </source>
</evidence>